<sequence>MQYGVWSEAPVTMRAPVPMAPLARLPCPTRPRRASSIASPVVANRMMLGAVARAAPAPLAAYRGVDTGIAGNELAGAGIAQRLGRHRPGVAAHPEFPIEY</sequence>
<reference evidence="1" key="1">
    <citation type="journal article" date="2015" name="Nature">
        <title>Complex archaea that bridge the gap between prokaryotes and eukaryotes.</title>
        <authorList>
            <person name="Spang A."/>
            <person name="Saw J.H."/>
            <person name="Jorgensen S.L."/>
            <person name="Zaremba-Niedzwiedzka K."/>
            <person name="Martijn J."/>
            <person name="Lind A.E."/>
            <person name="van Eijk R."/>
            <person name="Schleper C."/>
            <person name="Guy L."/>
            <person name="Ettema T.J."/>
        </authorList>
    </citation>
    <scope>NUCLEOTIDE SEQUENCE</scope>
</reference>
<proteinExistence type="predicted"/>
<dbReference type="AlphaFoldDB" id="A0A0F8Y355"/>
<evidence type="ECO:0000313" key="1">
    <source>
        <dbReference type="EMBL" id="KKK67995.1"/>
    </source>
</evidence>
<protein>
    <submittedName>
        <fullName evidence="1">Uncharacterized protein</fullName>
    </submittedName>
</protein>
<dbReference type="EMBL" id="LAZR01059339">
    <property type="protein sequence ID" value="KKK67995.1"/>
    <property type="molecule type" value="Genomic_DNA"/>
</dbReference>
<feature type="non-terminal residue" evidence="1">
    <location>
        <position position="100"/>
    </location>
</feature>
<gene>
    <name evidence="1" type="ORF">LCGC14_2948480</name>
</gene>
<organism evidence="1">
    <name type="scientific">marine sediment metagenome</name>
    <dbReference type="NCBI Taxonomy" id="412755"/>
    <lineage>
        <taxon>unclassified sequences</taxon>
        <taxon>metagenomes</taxon>
        <taxon>ecological metagenomes</taxon>
    </lineage>
</organism>
<name>A0A0F8Y355_9ZZZZ</name>
<accession>A0A0F8Y355</accession>
<comment type="caution">
    <text evidence="1">The sequence shown here is derived from an EMBL/GenBank/DDBJ whole genome shotgun (WGS) entry which is preliminary data.</text>
</comment>